<feature type="signal peptide" evidence="2">
    <location>
        <begin position="1"/>
        <end position="23"/>
    </location>
</feature>
<dbReference type="Gene3D" id="3.40.190.10">
    <property type="entry name" value="Periplasmic binding protein-like II"/>
    <property type="match status" value="2"/>
</dbReference>
<keyword evidence="4" id="KW-1185">Reference proteome</keyword>
<feature type="chain" id="PRO_5019551937" evidence="2">
    <location>
        <begin position="24"/>
        <end position="348"/>
    </location>
</feature>
<comment type="caution">
    <text evidence="3">The sequence shown here is derived from an EMBL/GenBank/DDBJ whole genome shotgun (WGS) entry which is preliminary data.</text>
</comment>
<sequence length="348" mass="36810">MRPILKTTTALIAGAMIGLPAHAQSITITTAGGEYGAAMKEAMWGPAAAELGLDVREETQSDGLAAIRMQVISGSVTTDVVHLGSPEGAQAAELGLLEPLDYSVIDGEALPEGAHSDHCYPFDSYGTVMAWNTRTYPEGGPANWGEFWDVEKFPGKRALRANAQDLIEIALLSEGVAPADVYTVLSEEGGIERAIARLAELKPAVSVWWTSGAQSAQLLKDGEADLVITWNGRAQSVIDDGGGVDYSFKVSIIGTDCLGVPKGAPNIAAAMKLIAAMTTPEREARLTDYIAYGPVNTAAYEGGLIPGDRLKQLATAPGNLDSSVFSRADWWTAHGEEAQIAFDEMMNN</sequence>
<dbReference type="AlphaFoldDB" id="A0A443IQY6"/>
<dbReference type="SUPFAM" id="SSF53850">
    <property type="entry name" value="Periplasmic binding protein-like II"/>
    <property type="match status" value="1"/>
</dbReference>
<accession>A0A443IQY6</accession>
<reference evidence="3 4" key="2">
    <citation type="submission" date="2019-01" db="EMBL/GenBank/DDBJ databases">
        <authorList>
            <person name="Li Y."/>
        </authorList>
    </citation>
    <scope>NUCLEOTIDE SEQUENCE [LARGE SCALE GENOMIC DNA]</scope>
    <source>
        <strain evidence="3 4">2D-5</strain>
    </source>
</reference>
<evidence type="ECO:0000313" key="3">
    <source>
        <dbReference type="EMBL" id="RWR09558.1"/>
    </source>
</evidence>
<name>A0A443IQY6_9RHOB</name>
<dbReference type="RefSeq" id="WP_128270174.1">
    <property type="nucleotide sequence ID" value="NZ_SAUW01000014.1"/>
</dbReference>
<protein>
    <submittedName>
        <fullName evidence="3">ABC transporter substrate-binding protein</fullName>
    </submittedName>
</protein>
<dbReference type="InterPro" id="IPR006059">
    <property type="entry name" value="SBP"/>
</dbReference>
<dbReference type="PANTHER" id="PTHR30222:SF2">
    <property type="entry name" value="ABC TRANSPORTER SUBSTRATE-BINDING PROTEIN"/>
    <property type="match status" value="1"/>
</dbReference>
<dbReference type="CDD" id="cd13589">
    <property type="entry name" value="PBP2_polyamine_RpCGA009"/>
    <property type="match status" value="1"/>
</dbReference>
<proteinExistence type="predicted"/>
<reference evidence="3 4" key="1">
    <citation type="submission" date="2019-01" db="EMBL/GenBank/DDBJ databases">
        <title>Sinorhodobacter populi sp. nov. isolated from the symptomatic bark tissue of Populus euramericana canker.</title>
        <authorList>
            <person name="Xu G."/>
        </authorList>
    </citation>
    <scope>NUCLEOTIDE SEQUENCE [LARGE SCALE GENOMIC DNA]</scope>
    <source>
        <strain evidence="3 4">2D-5</strain>
    </source>
</reference>
<evidence type="ECO:0000256" key="1">
    <source>
        <dbReference type="ARBA" id="ARBA00022729"/>
    </source>
</evidence>
<evidence type="ECO:0000313" key="4">
    <source>
        <dbReference type="Proteomes" id="UP000285710"/>
    </source>
</evidence>
<dbReference type="Pfam" id="PF13416">
    <property type="entry name" value="SBP_bac_8"/>
    <property type="match status" value="1"/>
</dbReference>
<dbReference type="EMBL" id="SAUW01000014">
    <property type="protein sequence ID" value="RWR09558.1"/>
    <property type="molecule type" value="Genomic_DNA"/>
</dbReference>
<organism evidence="3 4">
    <name type="scientific">Paenirhodobacter populi</name>
    <dbReference type="NCBI Taxonomy" id="2306993"/>
    <lineage>
        <taxon>Bacteria</taxon>
        <taxon>Pseudomonadati</taxon>
        <taxon>Pseudomonadota</taxon>
        <taxon>Alphaproteobacteria</taxon>
        <taxon>Rhodobacterales</taxon>
        <taxon>Rhodobacter group</taxon>
        <taxon>Paenirhodobacter</taxon>
    </lineage>
</organism>
<gene>
    <name evidence="3" type="ORF">D2T33_13990</name>
</gene>
<evidence type="ECO:0000256" key="2">
    <source>
        <dbReference type="SAM" id="SignalP"/>
    </source>
</evidence>
<keyword evidence="1 2" id="KW-0732">Signal</keyword>
<dbReference type="PANTHER" id="PTHR30222">
    <property type="entry name" value="SPERMIDINE/PUTRESCINE-BINDING PERIPLASMIC PROTEIN"/>
    <property type="match status" value="1"/>
</dbReference>
<dbReference type="Proteomes" id="UP000285710">
    <property type="component" value="Unassembled WGS sequence"/>
</dbReference>